<gene>
    <name evidence="3" type="ORF">ACFSL4_36795</name>
</gene>
<proteinExistence type="inferred from homology"/>
<dbReference type="PANTHER" id="PTHR43002">
    <property type="entry name" value="GLYCOGEN DEBRANCHING ENZYME"/>
    <property type="match status" value="1"/>
</dbReference>
<dbReference type="SUPFAM" id="SSF81296">
    <property type="entry name" value="E set domains"/>
    <property type="match status" value="1"/>
</dbReference>
<comment type="caution">
    <text evidence="3">The sequence shown here is derived from an EMBL/GenBank/DDBJ whole genome shotgun (WGS) entry which is preliminary data.</text>
</comment>
<dbReference type="Proteomes" id="UP001597261">
    <property type="component" value="Unassembled WGS sequence"/>
</dbReference>
<dbReference type="InterPro" id="IPR044505">
    <property type="entry name" value="GlgX_Isoamylase_N_E_set"/>
</dbReference>
<name>A0ABW4J1S0_9ACTN</name>
<feature type="domain" description="Glycosyl hydrolase family 13 catalytic" evidence="2">
    <location>
        <begin position="229"/>
        <end position="655"/>
    </location>
</feature>
<dbReference type="SMART" id="SM00642">
    <property type="entry name" value="Aamy"/>
    <property type="match status" value="1"/>
</dbReference>
<accession>A0ABW4J1S0</accession>
<dbReference type="InterPro" id="IPR006047">
    <property type="entry name" value="GH13_cat_dom"/>
</dbReference>
<dbReference type="Pfam" id="PF02922">
    <property type="entry name" value="CBM_48"/>
    <property type="match status" value="1"/>
</dbReference>
<dbReference type="EMBL" id="JBHUDX010000152">
    <property type="protein sequence ID" value="MFD1663570.1"/>
    <property type="molecule type" value="Genomic_DNA"/>
</dbReference>
<evidence type="ECO:0000313" key="4">
    <source>
        <dbReference type="Proteomes" id="UP001597261"/>
    </source>
</evidence>
<dbReference type="Gene3D" id="2.60.40.1180">
    <property type="entry name" value="Golgi alpha-mannosidase II"/>
    <property type="match status" value="1"/>
</dbReference>
<dbReference type="CDD" id="cd11326">
    <property type="entry name" value="AmyAc_Glg_debranch"/>
    <property type="match status" value="1"/>
</dbReference>
<protein>
    <submittedName>
        <fullName evidence="3">Glycogen debranching protein</fullName>
    </submittedName>
</protein>
<dbReference type="Gene3D" id="3.20.20.80">
    <property type="entry name" value="Glycosidases"/>
    <property type="match status" value="1"/>
</dbReference>
<dbReference type="InterPro" id="IPR048644">
    <property type="entry name" value="Isoamylase_C"/>
</dbReference>
<evidence type="ECO:0000259" key="2">
    <source>
        <dbReference type="SMART" id="SM00642"/>
    </source>
</evidence>
<dbReference type="CDD" id="cd02856">
    <property type="entry name" value="E_set_GDE_Isoamylase_N"/>
    <property type="match status" value="1"/>
</dbReference>
<dbReference type="InterPro" id="IPR017853">
    <property type="entry name" value="GH"/>
</dbReference>
<dbReference type="InterPro" id="IPR013783">
    <property type="entry name" value="Ig-like_fold"/>
</dbReference>
<dbReference type="Pfam" id="PF21331">
    <property type="entry name" value="Isoamylase_C"/>
    <property type="match status" value="1"/>
</dbReference>
<evidence type="ECO:0000256" key="1">
    <source>
        <dbReference type="ARBA" id="ARBA00008061"/>
    </source>
</evidence>
<sequence>MSSPGPARTRREHRLGRRAATVGLVVAAALTGLTVPAPLVSPVAAATSGPLGAHYDATGANVEFRVYSSRATRVALYLYQEATGVQEAAALPLVQDSGTGVWSVTVPVSTLRGQYGITGPVYYGYRAWGPNWPYDPAWTKGSTAGFITDVDAAGNRFDPNKLLTDPYARELSHDPVTPAHSDGSVYGTGPQYRAVDSAPQAPKGIVLPDGGASTGTKPTRALKDDIVYEVHVRGLTENDPSVPAAYRGTYKGAATKAAGLAALGVTAVEFLPVQETQNDANDVDPATTAGDNYWGYNTLDYFAPDRRYSSDRSAGGPTREFQEMVKAFHDAGIKVFTDVVYNHTGEGGPWNANDKNTYSLFSLRGLDNPTYYSLTSDMQGPWDNTGVGGNVNTYNPITRNLITDSLAYWKDTLGVDGFRFDLAPVLGNTCQHGCFQYSRTDPGTALNRITALMPPRPANGGTGTDWIAEPWALGSGTYQVGNFPAGWSEWNDKFRDTVRRDQNAMGVENVTPSDLATRIAGSSDLYQASGRAPWNSVNFVVAHDGFTLADLYRCNTKNNSQSWPYGPSDGGSDHNLSWDQGGVAADQRKAARNGLALLMLSAGTPMTTGGDEYLRSLNCNNNPYNLDSSANWLTTSLTADQSTFRTYAQRLIAFRKAHPALRPATFYSASDGNGNGMGQLDWFTPAGNAPDGTYWGDPNNHALAWRYDGTELGDPSSAIYVGYNGWSGDVDFTLPSPGPGKSWYRVTDTSTWAEGADQVAQPGAESLIGGSGTAYRLHGRAVLVLIAK</sequence>
<dbReference type="InterPro" id="IPR004193">
    <property type="entry name" value="Glyco_hydro_13_N"/>
</dbReference>
<dbReference type="SUPFAM" id="SSF51011">
    <property type="entry name" value="Glycosyl hydrolase domain"/>
    <property type="match status" value="1"/>
</dbReference>
<organism evidence="3 4">
    <name type="scientific">Streptomyces caeni</name>
    <dbReference type="NCBI Taxonomy" id="2307231"/>
    <lineage>
        <taxon>Bacteria</taxon>
        <taxon>Bacillati</taxon>
        <taxon>Actinomycetota</taxon>
        <taxon>Actinomycetes</taxon>
        <taxon>Kitasatosporales</taxon>
        <taxon>Streptomycetaceae</taxon>
        <taxon>Streptomyces</taxon>
    </lineage>
</organism>
<evidence type="ECO:0000313" key="3">
    <source>
        <dbReference type="EMBL" id="MFD1663570.1"/>
    </source>
</evidence>
<dbReference type="RefSeq" id="WP_381092468.1">
    <property type="nucleotide sequence ID" value="NZ_JBHUDX010000152.1"/>
</dbReference>
<reference evidence="4" key="1">
    <citation type="journal article" date="2019" name="Int. J. Syst. Evol. Microbiol.">
        <title>The Global Catalogue of Microorganisms (GCM) 10K type strain sequencing project: providing services to taxonomists for standard genome sequencing and annotation.</title>
        <authorList>
            <consortium name="The Broad Institute Genomics Platform"/>
            <consortium name="The Broad Institute Genome Sequencing Center for Infectious Disease"/>
            <person name="Wu L."/>
            <person name="Ma J."/>
        </authorList>
    </citation>
    <scope>NUCLEOTIDE SEQUENCE [LARGE SCALE GENOMIC DNA]</scope>
    <source>
        <strain evidence="4">CGMCC 1.12470</strain>
    </source>
</reference>
<dbReference type="Pfam" id="PF00128">
    <property type="entry name" value="Alpha-amylase"/>
    <property type="match status" value="1"/>
</dbReference>
<keyword evidence="4" id="KW-1185">Reference proteome</keyword>
<dbReference type="Gene3D" id="2.60.40.10">
    <property type="entry name" value="Immunoglobulins"/>
    <property type="match status" value="1"/>
</dbReference>
<comment type="similarity">
    <text evidence="1">Belongs to the glycosyl hydrolase 13 family.</text>
</comment>
<dbReference type="SUPFAM" id="SSF51445">
    <property type="entry name" value="(Trans)glycosidases"/>
    <property type="match status" value="1"/>
</dbReference>
<dbReference type="InterPro" id="IPR014756">
    <property type="entry name" value="Ig_E-set"/>
</dbReference>
<dbReference type="InterPro" id="IPR013780">
    <property type="entry name" value="Glyco_hydro_b"/>
</dbReference>